<dbReference type="EnsemblMetazoa" id="Aqu2.1.22097_001">
    <property type="protein sequence ID" value="Aqu2.1.22097_001"/>
    <property type="gene ID" value="Aqu2.1.22097"/>
</dbReference>
<reference evidence="1" key="1">
    <citation type="submission" date="2017-05" db="UniProtKB">
        <authorList>
            <consortium name="EnsemblMetazoa"/>
        </authorList>
    </citation>
    <scope>IDENTIFICATION</scope>
</reference>
<accession>A0A1X7U2I4</accession>
<name>A0A1X7U2I4_AMPQE</name>
<evidence type="ECO:0000313" key="1">
    <source>
        <dbReference type="EnsemblMetazoa" id="Aqu2.1.22097_001"/>
    </source>
</evidence>
<proteinExistence type="predicted"/>
<sequence>MIEKLHQCQNQHTQSWYLFIVASSLDSFDLYDESDIWRASLEHVLIKPAIEGLHGGLLSIIREEVIREQFSECTILTVAHRLNTVMDYDKIMCAC</sequence>
<dbReference type="InParanoid" id="A0A1X7U2I4"/>
<organism evidence="1">
    <name type="scientific">Amphimedon queenslandica</name>
    <name type="common">Sponge</name>
    <dbReference type="NCBI Taxonomy" id="400682"/>
    <lineage>
        <taxon>Eukaryota</taxon>
        <taxon>Metazoa</taxon>
        <taxon>Porifera</taxon>
        <taxon>Demospongiae</taxon>
        <taxon>Heteroscleromorpha</taxon>
        <taxon>Haplosclerida</taxon>
        <taxon>Niphatidae</taxon>
        <taxon>Amphimedon</taxon>
    </lineage>
</organism>
<dbReference type="AlphaFoldDB" id="A0A1X7U2I4"/>
<protein>
    <submittedName>
        <fullName evidence="1">Uncharacterized protein</fullName>
    </submittedName>
</protein>